<evidence type="ECO:0000313" key="4">
    <source>
        <dbReference type="Proteomes" id="UP000520513"/>
    </source>
</evidence>
<gene>
    <name evidence="2" type="ORF">HF209_10080</name>
    <name evidence="3" type="ORF">HF257_14820</name>
</gene>
<keyword evidence="5" id="KW-1185">Reference proteome</keyword>
<accession>A0A7X1APP0</accession>
<feature type="transmembrane region" description="Helical" evidence="1">
    <location>
        <begin position="168"/>
        <end position="187"/>
    </location>
</feature>
<organism evidence="3 4">
    <name type="scientific">Pseudomonas cremoris</name>
    <dbReference type="NCBI Taxonomy" id="2724178"/>
    <lineage>
        <taxon>Bacteria</taxon>
        <taxon>Pseudomonadati</taxon>
        <taxon>Pseudomonadota</taxon>
        <taxon>Gammaproteobacteria</taxon>
        <taxon>Pseudomonadales</taxon>
        <taxon>Pseudomonadaceae</taxon>
        <taxon>Pseudomonas</taxon>
    </lineage>
</organism>
<reference evidence="4 5" key="1">
    <citation type="submission" date="2020-04" db="EMBL/GenBank/DDBJ databases">
        <title>Pseudomonas crami sp. nov., a novel proteolytic bacterial species isolated from cream.</title>
        <authorList>
            <person name="Hofmann K."/>
            <person name="Woller A."/>
            <person name="Huptas C."/>
            <person name="Wenning M."/>
            <person name="Scherer S."/>
            <person name="Doll E.V."/>
        </authorList>
    </citation>
    <scope>NUCLEOTIDE SEQUENCE [LARGE SCALE GENOMIC DNA]</scope>
    <source>
        <strain evidence="2 5">WS 5096</strain>
        <strain evidence="3 4">WS 5106</strain>
    </source>
</reference>
<feature type="transmembrane region" description="Helical" evidence="1">
    <location>
        <begin position="50"/>
        <end position="71"/>
    </location>
</feature>
<evidence type="ECO:0000256" key="1">
    <source>
        <dbReference type="SAM" id="Phobius"/>
    </source>
</evidence>
<name>A0A7X1APP0_9PSED</name>
<dbReference type="EMBL" id="JAAXCY010000005">
    <property type="protein sequence ID" value="MBC2407283.1"/>
    <property type="molecule type" value="Genomic_DNA"/>
</dbReference>
<proteinExistence type="predicted"/>
<sequence length="270" mass="31060">MAQMKGLDKGLLLLAFFALLAIASVTIIYISEFSANVLTDQEKWGQFGDYFGGVLNPILSFFAFVAILYTLRIQVAANEEGEQRYEEQLREQRLFQLIGLMSQTGVNTKILNIGGFGDFTGHQAQHHAFGRLSESLAARATWEFIPARSHIETFEALEKKYKEWRVHYWPIVGFYIDSIFLVLEFILKEEANKKFQEFALEALRVQLSESERLLLWYSAMFTARRVGYLEPLLRSGFIDDQDGSLNDPIKPFRNDMLTCSLLWSNSQLEK</sequence>
<dbReference type="Proteomes" id="UP000534677">
    <property type="component" value="Unassembled WGS sequence"/>
</dbReference>
<protein>
    <recommendedName>
        <fullName evidence="6">Phage abortive infection protein</fullName>
    </recommendedName>
</protein>
<evidence type="ECO:0000313" key="2">
    <source>
        <dbReference type="EMBL" id="MBC2381294.1"/>
    </source>
</evidence>
<feature type="transmembrane region" description="Helical" evidence="1">
    <location>
        <begin position="12"/>
        <end position="30"/>
    </location>
</feature>
<dbReference type="Proteomes" id="UP000520513">
    <property type="component" value="Unassembled WGS sequence"/>
</dbReference>
<evidence type="ECO:0000313" key="3">
    <source>
        <dbReference type="EMBL" id="MBC2407283.1"/>
    </source>
</evidence>
<dbReference type="EMBL" id="JAAXCZ010000004">
    <property type="protein sequence ID" value="MBC2381294.1"/>
    <property type="molecule type" value="Genomic_DNA"/>
</dbReference>
<evidence type="ECO:0008006" key="6">
    <source>
        <dbReference type="Google" id="ProtNLM"/>
    </source>
</evidence>
<comment type="caution">
    <text evidence="3">The sequence shown here is derived from an EMBL/GenBank/DDBJ whole genome shotgun (WGS) entry which is preliminary data.</text>
</comment>
<evidence type="ECO:0000313" key="5">
    <source>
        <dbReference type="Proteomes" id="UP000534677"/>
    </source>
</evidence>
<keyword evidence="1" id="KW-0812">Transmembrane</keyword>
<dbReference type="RefSeq" id="WP_185706739.1">
    <property type="nucleotide sequence ID" value="NZ_JAAXCY010000005.1"/>
</dbReference>
<dbReference type="AlphaFoldDB" id="A0A7X1APP0"/>
<keyword evidence="1" id="KW-1133">Transmembrane helix</keyword>
<keyword evidence="1" id="KW-0472">Membrane</keyword>